<dbReference type="InterPro" id="IPR036890">
    <property type="entry name" value="HATPase_C_sf"/>
</dbReference>
<evidence type="ECO:0000256" key="1">
    <source>
        <dbReference type="SAM" id="Phobius"/>
    </source>
</evidence>
<feature type="transmembrane region" description="Helical" evidence="1">
    <location>
        <begin position="163"/>
        <end position="181"/>
    </location>
</feature>
<gene>
    <name evidence="3" type="ORF">EJ419_04120</name>
</gene>
<feature type="transmembrane region" description="Helical" evidence="1">
    <location>
        <begin position="61"/>
        <end position="79"/>
    </location>
</feature>
<dbReference type="CDD" id="cd16935">
    <property type="entry name" value="HATPase_AgrC-ComD-like"/>
    <property type="match status" value="1"/>
</dbReference>
<dbReference type="Proteomes" id="UP000291289">
    <property type="component" value="Unassembled WGS sequence"/>
</dbReference>
<sequence length="438" mass="49841">MSAMVQFFTATGFMIELLCVAMMFTWWAPRRKYSIIRGVSCAGLSLVALWGWQVAPVPQTALFVIARLIVCYLLCYVFLRTTFNLNIRQAGFYTTSSLALQHIVYSTAQIIRILSPSIEDTFHHINGENLLYPALIIPLMILAYILFARPLKDNLPERIGGRFLVMTVGVALCVGVFSSLFDSYINGLYINPNAYLMFVLTRIITCVFLLLMLREVAERESAQRDNAILHQLLEQQKGQLESDKETIALINIKTHDLKKQLSLLNGRISQSEIDEMQDLVRIYDSSIRTGNESLDVVLTNKALICEQRGIQLDRMVDGTHLDFMAASDVYSLFGNALDNAMEAVTSLDDPQQRYIRLTVRANKGMLVIHVENPFKGEREFVDGIAKTTKDDRNYHGFGMQSMRMLTHRYNGTMSVTTRGQIFIVNIVLPLRDRKRDRK</sequence>
<feature type="transmembrane region" description="Helical" evidence="1">
    <location>
        <begin position="35"/>
        <end position="55"/>
    </location>
</feature>
<evidence type="ECO:0000313" key="3">
    <source>
        <dbReference type="EMBL" id="TCD54234.1"/>
    </source>
</evidence>
<dbReference type="Pfam" id="PF14501">
    <property type="entry name" value="HATPase_c_5"/>
    <property type="match status" value="1"/>
</dbReference>
<dbReference type="AlphaFoldDB" id="A0A4R0QPQ9"/>
<protein>
    <submittedName>
        <fullName evidence="3">GHKL domain-containing protein</fullName>
    </submittedName>
</protein>
<dbReference type="SUPFAM" id="SSF55874">
    <property type="entry name" value="ATPase domain of HSP90 chaperone/DNA topoisomerase II/histidine kinase"/>
    <property type="match status" value="1"/>
</dbReference>
<evidence type="ECO:0000259" key="2">
    <source>
        <dbReference type="Pfam" id="PF14501"/>
    </source>
</evidence>
<dbReference type="RefSeq" id="WP_131283878.1">
    <property type="nucleotide sequence ID" value="NZ_RXLP01000019.1"/>
</dbReference>
<feature type="transmembrane region" description="Helical" evidence="1">
    <location>
        <begin position="91"/>
        <end position="111"/>
    </location>
</feature>
<name>A0A4R0QPQ9_9BIFI</name>
<evidence type="ECO:0000313" key="4">
    <source>
        <dbReference type="Proteomes" id="UP000291289"/>
    </source>
</evidence>
<reference evidence="3 4" key="1">
    <citation type="submission" date="2018-12" db="EMBL/GenBank/DDBJ databases">
        <title>Alloscrdovia theropitheci sp. nov: a novel taxon from the feces of the bleeding-herat monkey (Theropithecus geleda).</title>
        <authorList>
            <person name="Modesto M."/>
        </authorList>
    </citation>
    <scope>NUCLEOTIDE SEQUENCE [LARGE SCALE GENOMIC DNA]</scope>
    <source>
        <strain evidence="3 4">GLDI4/2</strain>
    </source>
</reference>
<keyword evidence="1" id="KW-0812">Transmembrane</keyword>
<feature type="transmembrane region" description="Helical" evidence="1">
    <location>
        <begin position="131"/>
        <end position="151"/>
    </location>
</feature>
<proteinExistence type="predicted"/>
<keyword evidence="1" id="KW-0472">Membrane</keyword>
<feature type="transmembrane region" description="Helical" evidence="1">
    <location>
        <begin position="6"/>
        <end position="28"/>
    </location>
</feature>
<accession>A0A4R0QPQ9</accession>
<feature type="transmembrane region" description="Helical" evidence="1">
    <location>
        <begin position="193"/>
        <end position="213"/>
    </location>
</feature>
<feature type="domain" description="Sensor histidine kinase NatK-like C-terminal" evidence="2">
    <location>
        <begin position="325"/>
        <end position="429"/>
    </location>
</feature>
<dbReference type="EMBL" id="RXLP01000019">
    <property type="protein sequence ID" value="TCD54234.1"/>
    <property type="molecule type" value="Genomic_DNA"/>
</dbReference>
<keyword evidence="4" id="KW-1185">Reference proteome</keyword>
<dbReference type="Gene3D" id="3.30.565.10">
    <property type="entry name" value="Histidine kinase-like ATPase, C-terminal domain"/>
    <property type="match status" value="1"/>
</dbReference>
<dbReference type="OrthoDB" id="3229604at2"/>
<comment type="caution">
    <text evidence="3">The sequence shown here is derived from an EMBL/GenBank/DDBJ whole genome shotgun (WGS) entry which is preliminary data.</text>
</comment>
<dbReference type="InterPro" id="IPR032834">
    <property type="entry name" value="NatK-like_C"/>
</dbReference>
<keyword evidence="1" id="KW-1133">Transmembrane helix</keyword>
<organism evidence="3 4">
    <name type="scientific">Alloscardovia theropitheci</name>
    <dbReference type="NCBI Taxonomy" id="2496842"/>
    <lineage>
        <taxon>Bacteria</taxon>
        <taxon>Bacillati</taxon>
        <taxon>Actinomycetota</taxon>
        <taxon>Actinomycetes</taxon>
        <taxon>Bifidobacteriales</taxon>
        <taxon>Bifidobacteriaceae</taxon>
        <taxon>Alloscardovia</taxon>
    </lineage>
</organism>